<feature type="transmembrane region" description="Helical" evidence="7">
    <location>
        <begin position="257"/>
        <end position="276"/>
    </location>
</feature>
<name>A0A2M7BMZ0_9BACT</name>
<dbReference type="GO" id="GO:0071555">
    <property type="term" value="P:cell wall organization"/>
    <property type="evidence" value="ECO:0007669"/>
    <property type="project" value="TreeGrafter"/>
</dbReference>
<dbReference type="EMBL" id="PEVB01000098">
    <property type="protein sequence ID" value="PIV06837.1"/>
    <property type="molecule type" value="Genomic_DNA"/>
</dbReference>
<dbReference type="Pfam" id="PF00953">
    <property type="entry name" value="Glycos_transf_4"/>
    <property type="match status" value="1"/>
</dbReference>
<evidence type="ECO:0000256" key="7">
    <source>
        <dbReference type="SAM" id="Phobius"/>
    </source>
</evidence>
<comment type="caution">
    <text evidence="8">The sequence shown here is derived from an EMBL/GenBank/DDBJ whole genome shotgun (WGS) entry which is preliminary data.</text>
</comment>
<evidence type="ECO:0000256" key="1">
    <source>
        <dbReference type="ARBA" id="ARBA00004651"/>
    </source>
</evidence>
<protein>
    <recommendedName>
        <fullName evidence="10">Undecaprenyl-phosphate alpha-N-acetylglucosaminyl 1-phosphate transferase</fullName>
    </recommendedName>
</protein>
<dbReference type="GO" id="GO:0016780">
    <property type="term" value="F:phosphotransferase activity, for other substituted phosphate groups"/>
    <property type="evidence" value="ECO:0007669"/>
    <property type="project" value="InterPro"/>
</dbReference>
<dbReference type="GO" id="GO:0009103">
    <property type="term" value="P:lipopolysaccharide biosynthetic process"/>
    <property type="evidence" value="ECO:0007669"/>
    <property type="project" value="TreeGrafter"/>
</dbReference>
<keyword evidence="4 7" id="KW-0812">Transmembrane</keyword>
<feature type="transmembrane region" description="Helical" evidence="7">
    <location>
        <begin position="202"/>
        <end position="224"/>
    </location>
</feature>
<feature type="transmembrane region" description="Helical" evidence="7">
    <location>
        <begin position="148"/>
        <end position="167"/>
    </location>
</feature>
<dbReference type="AlphaFoldDB" id="A0A2M7BMZ0"/>
<evidence type="ECO:0000313" key="9">
    <source>
        <dbReference type="Proteomes" id="UP000229191"/>
    </source>
</evidence>
<evidence type="ECO:0000256" key="3">
    <source>
        <dbReference type="ARBA" id="ARBA00022679"/>
    </source>
</evidence>
<gene>
    <name evidence="8" type="ORF">COS53_03615</name>
</gene>
<feature type="transmembrane region" description="Helical" evidence="7">
    <location>
        <begin position="74"/>
        <end position="90"/>
    </location>
</feature>
<evidence type="ECO:0008006" key="10">
    <source>
        <dbReference type="Google" id="ProtNLM"/>
    </source>
</evidence>
<feature type="transmembrane region" description="Helical" evidence="7">
    <location>
        <begin position="6"/>
        <end position="26"/>
    </location>
</feature>
<proteinExistence type="predicted"/>
<evidence type="ECO:0000256" key="4">
    <source>
        <dbReference type="ARBA" id="ARBA00022692"/>
    </source>
</evidence>
<feature type="transmembrane region" description="Helical" evidence="7">
    <location>
        <begin position="47"/>
        <end position="68"/>
    </location>
</feature>
<feature type="transmembrane region" description="Helical" evidence="7">
    <location>
        <begin position="327"/>
        <end position="345"/>
    </location>
</feature>
<organism evidence="8 9">
    <name type="scientific">Candidatus Shapirobacteria bacterium CG03_land_8_20_14_0_80_35_14</name>
    <dbReference type="NCBI Taxonomy" id="1974878"/>
    <lineage>
        <taxon>Bacteria</taxon>
        <taxon>Candidatus Shapironibacteriota</taxon>
    </lineage>
</organism>
<feature type="transmembrane region" description="Helical" evidence="7">
    <location>
        <begin position="102"/>
        <end position="122"/>
    </location>
</feature>
<dbReference type="CDD" id="cd06853">
    <property type="entry name" value="GT_WecA_like"/>
    <property type="match status" value="1"/>
</dbReference>
<dbReference type="PANTHER" id="PTHR22926">
    <property type="entry name" value="PHOSPHO-N-ACETYLMURAMOYL-PENTAPEPTIDE-TRANSFERASE"/>
    <property type="match status" value="1"/>
</dbReference>
<feature type="transmembrane region" description="Helical" evidence="7">
    <location>
        <begin position="179"/>
        <end position="196"/>
    </location>
</feature>
<evidence type="ECO:0000256" key="2">
    <source>
        <dbReference type="ARBA" id="ARBA00022475"/>
    </source>
</evidence>
<keyword evidence="2" id="KW-1003">Cell membrane</keyword>
<dbReference type="GO" id="GO:0005886">
    <property type="term" value="C:plasma membrane"/>
    <property type="evidence" value="ECO:0007669"/>
    <property type="project" value="UniProtKB-SubCell"/>
</dbReference>
<feature type="transmembrane region" description="Helical" evidence="7">
    <location>
        <begin position="303"/>
        <end position="321"/>
    </location>
</feature>
<keyword evidence="5 7" id="KW-1133">Transmembrane helix</keyword>
<evidence type="ECO:0000256" key="6">
    <source>
        <dbReference type="ARBA" id="ARBA00023136"/>
    </source>
</evidence>
<evidence type="ECO:0000313" key="8">
    <source>
        <dbReference type="EMBL" id="PIV06837.1"/>
    </source>
</evidence>
<keyword evidence="6 7" id="KW-0472">Membrane</keyword>
<dbReference type="PANTHER" id="PTHR22926:SF3">
    <property type="entry name" value="UNDECAPRENYL-PHOSPHATE ALPHA-N-ACETYLGLUCOSAMINYL 1-PHOSPHATE TRANSFERASE"/>
    <property type="match status" value="1"/>
</dbReference>
<reference evidence="9" key="1">
    <citation type="submission" date="2017-09" db="EMBL/GenBank/DDBJ databases">
        <title>Depth-based differentiation of microbial function through sediment-hosted aquifers and enrichment of novel symbionts in the deep terrestrial subsurface.</title>
        <authorList>
            <person name="Probst A.J."/>
            <person name="Ladd B."/>
            <person name="Jarett J.K."/>
            <person name="Geller-Mcgrath D.E."/>
            <person name="Sieber C.M.K."/>
            <person name="Emerson J.B."/>
            <person name="Anantharaman K."/>
            <person name="Thomas B.C."/>
            <person name="Malmstrom R."/>
            <person name="Stieglmeier M."/>
            <person name="Klingl A."/>
            <person name="Woyke T."/>
            <person name="Ryan C.M."/>
            <person name="Banfield J.F."/>
        </authorList>
    </citation>
    <scope>NUCLEOTIDE SEQUENCE [LARGE SCALE GENOMIC DNA]</scope>
</reference>
<dbReference type="InterPro" id="IPR000715">
    <property type="entry name" value="Glycosyl_transferase_4"/>
</dbReference>
<dbReference type="Proteomes" id="UP000229191">
    <property type="component" value="Unassembled WGS sequence"/>
</dbReference>
<accession>A0A2M7BMZ0</accession>
<feature type="transmembrane region" description="Helical" evidence="7">
    <location>
        <begin position="236"/>
        <end position="251"/>
    </location>
</feature>
<keyword evidence="3" id="KW-0808">Transferase</keyword>
<dbReference type="GO" id="GO:0044038">
    <property type="term" value="P:cell wall macromolecule biosynthetic process"/>
    <property type="evidence" value="ECO:0007669"/>
    <property type="project" value="TreeGrafter"/>
</dbReference>
<comment type="subcellular location">
    <subcellularLocation>
        <location evidence="1">Cell membrane</location>
        <topology evidence="1">Multi-pass membrane protein</topology>
    </subcellularLocation>
</comment>
<evidence type="ECO:0000256" key="5">
    <source>
        <dbReference type="ARBA" id="ARBA00022989"/>
    </source>
</evidence>
<sequence length="348" mass="38674">MYFAFVISFLIVFVSTPLVIKLFYRLNWVTNRVKKAQLDSNYTATSPVPRGAGIPLFLGIFITAFIFLPADKHLLGIFFAAIFILIIGIWDDVIDISPTFRLFTNLISALIVVASGIGIAYISNPFGGVIDLSFLQYTFSIFGSPHSIWILSDILAIIWITWCLNVVGWSSGVDGQLPGFVSLSAFFISLLALKFSSDVTQWPVVILGMAVSGAYLGFLPYNFFPQKIMPGYSGKSLAGFFLAVLSILSGAKLATLFFLIGIPMLDAVVVIIGRLLKKQSPFSPSATHLHHLLLARGWGRRRIAIFYWSLTLIMGIVSLYLNSQQKFYFFVGLTLAFIAITLKYFRRI</sequence>